<gene>
    <name evidence="1" type="ORF">RS83_00498</name>
</gene>
<protein>
    <recommendedName>
        <fullName evidence="3">NTP pyrophosphohydrolase</fullName>
    </recommendedName>
</protein>
<dbReference type="EMBL" id="JYIW01000017">
    <property type="protein sequence ID" value="KJL31047.1"/>
    <property type="molecule type" value="Genomic_DNA"/>
</dbReference>
<sequence length="131" mass="14094">MRTDQSVIVGGGRSMAATDGESIPGRVDVKERVYRTVAEQASATLIGVPRSDVKVDVIERGAGLALRISTPLPVPDLSDTAEIARTVPVLERASALQEQLQQRLTGLLGRDVTRIAITITGAIIPERRRVR</sequence>
<name>A0A0F0LCV5_9MICO</name>
<accession>A0A0F0LCV5</accession>
<evidence type="ECO:0000313" key="1">
    <source>
        <dbReference type="EMBL" id="KJL31047.1"/>
    </source>
</evidence>
<dbReference type="PATRIC" id="fig|82380.11.peg.514"/>
<dbReference type="RefSeq" id="WP_045277941.1">
    <property type="nucleotide sequence ID" value="NZ_CAKKLT010000031.1"/>
</dbReference>
<dbReference type="OrthoDB" id="5119617at2"/>
<comment type="caution">
    <text evidence="1">The sequence shown here is derived from an EMBL/GenBank/DDBJ whole genome shotgun (WGS) entry which is preliminary data.</text>
</comment>
<evidence type="ECO:0008006" key="3">
    <source>
        <dbReference type="Google" id="ProtNLM"/>
    </source>
</evidence>
<evidence type="ECO:0000313" key="2">
    <source>
        <dbReference type="Proteomes" id="UP000033640"/>
    </source>
</evidence>
<proteinExistence type="predicted"/>
<reference evidence="1 2" key="1">
    <citation type="submission" date="2015-02" db="EMBL/GenBank/DDBJ databases">
        <title>Draft genome sequences of ten Microbacterium spp. with emphasis on heavy metal contaminated environments.</title>
        <authorList>
            <person name="Corretto E."/>
        </authorList>
    </citation>
    <scope>NUCLEOTIDE SEQUENCE [LARGE SCALE GENOMIC DNA]</scope>
    <source>
        <strain evidence="1 2">BEL4b</strain>
    </source>
</reference>
<organism evidence="1 2">
    <name type="scientific">Microbacterium oxydans</name>
    <dbReference type="NCBI Taxonomy" id="82380"/>
    <lineage>
        <taxon>Bacteria</taxon>
        <taxon>Bacillati</taxon>
        <taxon>Actinomycetota</taxon>
        <taxon>Actinomycetes</taxon>
        <taxon>Micrococcales</taxon>
        <taxon>Microbacteriaceae</taxon>
        <taxon>Microbacterium</taxon>
    </lineage>
</organism>
<dbReference type="AlphaFoldDB" id="A0A0F0LCV5"/>
<dbReference type="Proteomes" id="UP000033640">
    <property type="component" value="Unassembled WGS sequence"/>
</dbReference>